<dbReference type="GO" id="GO:0070006">
    <property type="term" value="F:metalloaminopeptidase activity"/>
    <property type="evidence" value="ECO:0007669"/>
    <property type="project" value="TreeGrafter"/>
</dbReference>
<dbReference type="GO" id="GO:0005615">
    <property type="term" value="C:extracellular space"/>
    <property type="evidence" value="ECO:0007669"/>
    <property type="project" value="TreeGrafter"/>
</dbReference>
<dbReference type="STRING" id="1754190.A0A1Y2ERM9"/>
<dbReference type="InterPro" id="IPR050344">
    <property type="entry name" value="Peptidase_M1_aminopeptidases"/>
</dbReference>
<evidence type="ECO:0000259" key="1">
    <source>
        <dbReference type="Pfam" id="PF17900"/>
    </source>
</evidence>
<dbReference type="Proteomes" id="UP000193920">
    <property type="component" value="Unassembled WGS sequence"/>
</dbReference>
<dbReference type="InterPro" id="IPR045357">
    <property type="entry name" value="Aminopeptidase_N-like_N"/>
</dbReference>
<dbReference type="Gene3D" id="1.10.390.10">
    <property type="entry name" value="Neutral Protease Domain 2"/>
    <property type="match status" value="1"/>
</dbReference>
<dbReference type="GO" id="GO:0005737">
    <property type="term" value="C:cytoplasm"/>
    <property type="evidence" value="ECO:0007669"/>
    <property type="project" value="TreeGrafter"/>
</dbReference>
<gene>
    <name evidence="2" type="ORF">LY90DRAFT_666584</name>
</gene>
<dbReference type="SUPFAM" id="SSF55486">
    <property type="entry name" value="Metalloproteases ('zincins'), catalytic domain"/>
    <property type="match status" value="1"/>
</dbReference>
<dbReference type="GO" id="GO:0006508">
    <property type="term" value="P:proteolysis"/>
    <property type="evidence" value="ECO:0007669"/>
    <property type="project" value="TreeGrafter"/>
</dbReference>
<comment type="caution">
    <text evidence="2">The sequence shown here is derived from an EMBL/GenBank/DDBJ whole genome shotgun (WGS) entry which is preliminary data.</text>
</comment>
<proteinExistence type="predicted"/>
<dbReference type="GO" id="GO:0043171">
    <property type="term" value="P:peptide catabolic process"/>
    <property type="evidence" value="ECO:0007669"/>
    <property type="project" value="TreeGrafter"/>
</dbReference>
<accession>A0A1Y2ERM9</accession>
<dbReference type="AlphaFoldDB" id="A0A1Y2ERM9"/>
<dbReference type="InterPro" id="IPR042097">
    <property type="entry name" value="Aminopeptidase_N-like_N_sf"/>
</dbReference>
<reference evidence="2 3" key="1">
    <citation type="submission" date="2016-08" db="EMBL/GenBank/DDBJ databases">
        <title>A Parts List for Fungal Cellulosomes Revealed by Comparative Genomics.</title>
        <authorList>
            <consortium name="DOE Joint Genome Institute"/>
            <person name="Haitjema C.H."/>
            <person name="Gilmore S.P."/>
            <person name="Henske J.K."/>
            <person name="Solomon K.V."/>
            <person name="De Groot R."/>
            <person name="Kuo A."/>
            <person name="Mondo S.J."/>
            <person name="Salamov A.A."/>
            <person name="Labutti K."/>
            <person name="Zhao Z."/>
            <person name="Chiniquy J."/>
            <person name="Barry K."/>
            <person name="Brewer H.M."/>
            <person name="Purvine S.O."/>
            <person name="Wright A.T."/>
            <person name="Boxma B."/>
            <person name="Van Alen T."/>
            <person name="Hackstein J.H."/>
            <person name="Baker S.E."/>
            <person name="Grigoriev I.V."/>
            <person name="O'Malley M.A."/>
        </authorList>
    </citation>
    <scope>NUCLEOTIDE SEQUENCE [LARGE SCALE GENOMIC DNA]</scope>
    <source>
        <strain evidence="2 3">G1</strain>
    </source>
</reference>
<keyword evidence="3" id="KW-1185">Reference proteome</keyword>
<dbReference type="Gene3D" id="2.60.40.1730">
    <property type="entry name" value="tricorn interacting facor f3 domain"/>
    <property type="match status" value="1"/>
</dbReference>
<dbReference type="OrthoDB" id="8182982at2759"/>
<organism evidence="2 3">
    <name type="scientific">Neocallimastix californiae</name>
    <dbReference type="NCBI Taxonomy" id="1754190"/>
    <lineage>
        <taxon>Eukaryota</taxon>
        <taxon>Fungi</taxon>
        <taxon>Fungi incertae sedis</taxon>
        <taxon>Chytridiomycota</taxon>
        <taxon>Chytridiomycota incertae sedis</taxon>
        <taxon>Neocallimastigomycetes</taxon>
        <taxon>Neocallimastigales</taxon>
        <taxon>Neocallimastigaceae</taxon>
        <taxon>Neocallimastix</taxon>
    </lineage>
</organism>
<feature type="domain" description="Aminopeptidase N-like N-terminal" evidence="1">
    <location>
        <begin position="34"/>
        <end position="226"/>
    </location>
</feature>
<sequence length="1020" mass="121643">MTSINRYKIKNILVPQKKINYQSLYDIPERNILPLSYKLEIKPIFEKNLFEGQIEIPLLVIKESNFIKFHSADIKIKNIKVLLEDNLTELIPKNVDIDDFFESVTLHFEENFNKNQNAVLFINYLGTINDEKHDKYEEVVGFIKDSYFTLEKEKRNIYYTKCLYANARRIFPCWDFPNLRVPLTFSIIIPNEMDALFNTSVKSITSYDNSANLKRIEFETTSPMSTINIEFILGEFNYIERVSDICLKSEKLTIRLYSIPNIELNKYENILLIIEQILYYQEQYIKKEYCLKKLDIFLLPNYESYTREIEKNEKSIFTGSGTLGLFIFNQEKFDIVINKNIDYISLINNPTFIFSLSQEIAKIWIRNIISPYDLTEYWFFEALATNISFLALKESKINFDFDLECEFYIHYVRHALTPSKLLTPPRKEFDAFLKNNVDESQIYVGVSIIKMFLDMYNIYNNIEYFYDEEDEELDEDMDIDLEEEEEEEMELYDIKDTLREFIRKYKNKAVREGEFFRCFINQMEKYTMANIFEFWISKSRGYPIIKIINEDYNIKKNKLSIQLKQLPSIYPKEEEYDFYEYQSKYSHEPRRIPIFIRLYEYDLASGNLINEFSYIELVTKFEQVINIPLVKKDNTKETGFFYIIGEKSSSFYRTIYPNQTLNNILNHQNILTPIDKYRIWDDNKLYIDNFVLKNKDIKSTFEEKENDIINNQLMIIKAFSQSFDPIILTEMMEILNKILKIYSIYNNGNQIEFIKKVKNFRDETFYNIYNQAIHKIKNNDNSINNSILIECLKINDSRIIFNAKKEITDNEKNENQIPYKIILRANSYTSSSDNNLEKSYINNFMNENKNQIEDFYLNIIIEKIAMKFSINNVMIMLDLLKNKLISSKRSNDINEYNNSIYIMKRLLFLLSERVIEPGEILNIHNCLMEWLMSNFKELSNILGYSINLALIINSTLTNLYGENDLKNIEDFFVNFLANETNQDNEEVDFISYWIIEKILKKNKNINELITNIFSILNSLI</sequence>
<dbReference type="GO" id="GO:0016020">
    <property type="term" value="C:membrane"/>
    <property type="evidence" value="ECO:0007669"/>
    <property type="project" value="TreeGrafter"/>
</dbReference>
<protein>
    <recommendedName>
        <fullName evidence="1">Aminopeptidase N-like N-terminal domain-containing protein</fullName>
    </recommendedName>
</protein>
<dbReference type="SUPFAM" id="SSF63737">
    <property type="entry name" value="Leukotriene A4 hydrolase N-terminal domain"/>
    <property type="match status" value="1"/>
</dbReference>
<dbReference type="Pfam" id="PF17900">
    <property type="entry name" value="Peptidase_M1_N"/>
    <property type="match status" value="1"/>
</dbReference>
<dbReference type="PANTHER" id="PTHR11533">
    <property type="entry name" value="PROTEASE M1 ZINC METALLOPROTEASE"/>
    <property type="match status" value="1"/>
</dbReference>
<dbReference type="EMBL" id="MCOG01000033">
    <property type="protein sequence ID" value="ORY73495.1"/>
    <property type="molecule type" value="Genomic_DNA"/>
</dbReference>
<dbReference type="GO" id="GO:0008270">
    <property type="term" value="F:zinc ion binding"/>
    <property type="evidence" value="ECO:0007669"/>
    <property type="project" value="TreeGrafter"/>
</dbReference>
<name>A0A1Y2ERM9_9FUNG</name>
<dbReference type="GO" id="GO:0042277">
    <property type="term" value="F:peptide binding"/>
    <property type="evidence" value="ECO:0007669"/>
    <property type="project" value="TreeGrafter"/>
</dbReference>
<evidence type="ECO:0000313" key="2">
    <source>
        <dbReference type="EMBL" id="ORY73495.1"/>
    </source>
</evidence>
<dbReference type="PANTHER" id="PTHR11533:SF299">
    <property type="entry name" value="AMINOPEPTIDASE"/>
    <property type="match status" value="1"/>
</dbReference>
<dbReference type="InterPro" id="IPR027268">
    <property type="entry name" value="Peptidase_M4/M1_CTD_sf"/>
</dbReference>
<evidence type="ECO:0000313" key="3">
    <source>
        <dbReference type="Proteomes" id="UP000193920"/>
    </source>
</evidence>